<evidence type="ECO:0000256" key="2">
    <source>
        <dbReference type="SAM" id="MobiDB-lite"/>
    </source>
</evidence>
<dbReference type="Proteomes" id="UP001234581">
    <property type="component" value="Unassembled WGS sequence"/>
</dbReference>
<feature type="zinc finger region" description="C3H1-type" evidence="1">
    <location>
        <begin position="373"/>
        <end position="403"/>
    </location>
</feature>
<accession>A0AAD7XVJ4</accession>
<feature type="domain" description="C3H1-type" evidence="3">
    <location>
        <begin position="649"/>
        <end position="677"/>
    </location>
</feature>
<keyword evidence="1" id="KW-0479">Metal-binding</keyword>
<dbReference type="EMBL" id="JARTCD010000023">
    <property type="protein sequence ID" value="KAJ8658624.1"/>
    <property type="molecule type" value="Genomic_DNA"/>
</dbReference>
<dbReference type="InterPro" id="IPR052772">
    <property type="entry name" value="Endo/PolyKinase_Domain-Protein"/>
</dbReference>
<feature type="region of interest" description="Disordered" evidence="2">
    <location>
        <begin position="759"/>
        <end position="778"/>
    </location>
</feature>
<dbReference type="PROSITE" id="PS50828">
    <property type="entry name" value="SMR"/>
    <property type="match status" value="1"/>
</dbReference>
<reference evidence="5 6" key="1">
    <citation type="submission" date="2023-03" db="EMBL/GenBank/DDBJ databases">
        <title>Genome sequence of Lichtheimia ornata CBS 291.66.</title>
        <authorList>
            <person name="Mohabir J.T."/>
            <person name="Shea T.P."/>
            <person name="Kurbessoian T."/>
            <person name="Berby B."/>
            <person name="Fontaine J."/>
            <person name="Livny J."/>
            <person name="Gnirke A."/>
            <person name="Stajich J.E."/>
            <person name="Cuomo C.A."/>
        </authorList>
    </citation>
    <scope>NUCLEOTIDE SEQUENCE [LARGE SCALE GENOMIC DNA]</scope>
    <source>
        <strain evidence="5">CBS 291.66</strain>
    </source>
</reference>
<protein>
    <submittedName>
        <fullName evidence="5">Uncharacterized protein</fullName>
    </submittedName>
</protein>
<feature type="region of interest" description="Disordered" evidence="2">
    <location>
        <begin position="525"/>
        <end position="578"/>
    </location>
</feature>
<gene>
    <name evidence="5" type="ORF">O0I10_005664</name>
</gene>
<dbReference type="Gene3D" id="3.30.1370.110">
    <property type="match status" value="1"/>
</dbReference>
<dbReference type="SMART" id="SM00463">
    <property type="entry name" value="SMR"/>
    <property type="match status" value="1"/>
</dbReference>
<dbReference type="RefSeq" id="XP_058343537.1">
    <property type="nucleotide sequence ID" value="XM_058485702.1"/>
</dbReference>
<dbReference type="InterPro" id="IPR002625">
    <property type="entry name" value="Smr_dom"/>
</dbReference>
<feature type="compositionally biased region" description="Low complexity" evidence="2">
    <location>
        <begin position="274"/>
        <end position="283"/>
    </location>
</feature>
<dbReference type="Pfam" id="PF01713">
    <property type="entry name" value="Smr"/>
    <property type="match status" value="1"/>
</dbReference>
<evidence type="ECO:0000313" key="6">
    <source>
        <dbReference type="Proteomes" id="UP001234581"/>
    </source>
</evidence>
<dbReference type="InterPro" id="IPR013899">
    <property type="entry name" value="DUF1771"/>
</dbReference>
<dbReference type="GeneID" id="83213076"/>
<feature type="domain" description="C3H1-type" evidence="3">
    <location>
        <begin position="622"/>
        <end position="644"/>
    </location>
</feature>
<dbReference type="SUPFAM" id="SSF160443">
    <property type="entry name" value="SMR domain-like"/>
    <property type="match status" value="1"/>
</dbReference>
<evidence type="ECO:0000256" key="1">
    <source>
        <dbReference type="PROSITE-ProRule" id="PRU00723"/>
    </source>
</evidence>
<dbReference type="InterPro" id="IPR036063">
    <property type="entry name" value="Smr_dom_sf"/>
</dbReference>
<feature type="zinc finger region" description="C3H1-type" evidence="1">
    <location>
        <begin position="787"/>
        <end position="816"/>
    </location>
</feature>
<dbReference type="InterPro" id="IPR000571">
    <property type="entry name" value="Znf_CCCH"/>
</dbReference>
<dbReference type="PANTHER" id="PTHR46535:SF1">
    <property type="entry name" value="NEDD4-BINDING PROTEIN 2"/>
    <property type="match status" value="1"/>
</dbReference>
<evidence type="ECO:0000313" key="5">
    <source>
        <dbReference type="EMBL" id="KAJ8658624.1"/>
    </source>
</evidence>
<feature type="zinc finger region" description="C3H1-type" evidence="1">
    <location>
        <begin position="817"/>
        <end position="843"/>
    </location>
</feature>
<feature type="zinc finger region" description="C3H1-type" evidence="1">
    <location>
        <begin position="442"/>
        <end position="470"/>
    </location>
</feature>
<feature type="domain" description="C3H1-type" evidence="3">
    <location>
        <begin position="787"/>
        <end position="816"/>
    </location>
</feature>
<feature type="domain" description="C3H1-type" evidence="3">
    <location>
        <begin position="373"/>
        <end position="403"/>
    </location>
</feature>
<dbReference type="GO" id="GO:0005634">
    <property type="term" value="C:nucleus"/>
    <property type="evidence" value="ECO:0007669"/>
    <property type="project" value="TreeGrafter"/>
</dbReference>
<feature type="zinc finger region" description="C3H1-type" evidence="1">
    <location>
        <begin position="622"/>
        <end position="644"/>
    </location>
</feature>
<feature type="domain" description="C3H1-type" evidence="3">
    <location>
        <begin position="588"/>
        <end position="617"/>
    </location>
</feature>
<feature type="zinc finger region" description="C3H1-type" evidence="1">
    <location>
        <begin position="588"/>
        <end position="617"/>
    </location>
</feature>
<dbReference type="PANTHER" id="PTHR46535">
    <property type="entry name" value="NEDD4-BINDING PROTEIN 2"/>
    <property type="match status" value="1"/>
</dbReference>
<feature type="compositionally biased region" description="Basic and acidic residues" evidence="2">
    <location>
        <begin position="334"/>
        <end position="347"/>
    </location>
</feature>
<feature type="domain" description="C3H1-type" evidence="3">
    <location>
        <begin position="817"/>
        <end position="843"/>
    </location>
</feature>
<feature type="region of interest" description="Disordered" evidence="2">
    <location>
        <begin position="234"/>
        <end position="370"/>
    </location>
</feature>
<dbReference type="AlphaFoldDB" id="A0AAD7XVJ4"/>
<feature type="compositionally biased region" description="Low complexity" evidence="2">
    <location>
        <begin position="301"/>
        <end position="320"/>
    </location>
</feature>
<feature type="domain" description="Smr" evidence="4">
    <location>
        <begin position="1074"/>
        <end position="1153"/>
    </location>
</feature>
<feature type="zinc finger region" description="C3H1-type" evidence="1">
    <location>
        <begin position="891"/>
        <end position="919"/>
    </location>
</feature>
<dbReference type="GO" id="GO:0008270">
    <property type="term" value="F:zinc ion binding"/>
    <property type="evidence" value="ECO:0007669"/>
    <property type="project" value="UniProtKB-KW"/>
</dbReference>
<evidence type="ECO:0000259" key="3">
    <source>
        <dbReference type="PROSITE" id="PS50103"/>
    </source>
</evidence>
<dbReference type="PROSITE" id="PS50103">
    <property type="entry name" value="ZF_C3H1"/>
    <property type="match status" value="8"/>
</dbReference>
<feature type="domain" description="C3H1-type" evidence="3">
    <location>
        <begin position="891"/>
        <end position="919"/>
    </location>
</feature>
<dbReference type="SMART" id="SM00356">
    <property type="entry name" value="ZnF_C3H1"/>
    <property type="match status" value="11"/>
</dbReference>
<dbReference type="GO" id="GO:0004519">
    <property type="term" value="F:endonuclease activity"/>
    <property type="evidence" value="ECO:0007669"/>
    <property type="project" value="TreeGrafter"/>
</dbReference>
<feature type="region of interest" description="Disordered" evidence="2">
    <location>
        <begin position="926"/>
        <end position="950"/>
    </location>
</feature>
<dbReference type="Pfam" id="PF08590">
    <property type="entry name" value="DUF1771"/>
    <property type="match status" value="1"/>
</dbReference>
<feature type="zinc finger region" description="C3H1-type" evidence="1">
    <location>
        <begin position="649"/>
        <end position="677"/>
    </location>
</feature>
<proteinExistence type="predicted"/>
<organism evidence="5 6">
    <name type="scientific">Lichtheimia ornata</name>
    <dbReference type="NCBI Taxonomy" id="688661"/>
    <lineage>
        <taxon>Eukaryota</taxon>
        <taxon>Fungi</taxon>
        <taxon>Fungi incertae sedis</taxon>
        <taxon>Mucoromycota</taxon>
        <taxon>Mucoromycotina</taxon>
        <taxon>Mucoromycetes</taxon>
        <taxon>Mucorales</taxon>
        <taxon>Lichtheimiaceae</taxon>
        <taxon>Lichtheimia</taxon>
    </lineage>
</organism>
<keyword evidence="6" id="KW-1185">Reference proteome</keyword>
<name>A0AAD7XVJ4_9FUNG</name>
<evidence type="ECO:0000259" key="4">
    <source>
        <dbReference type="PROSITE" id="PS50828"/>
    </source>
</evidence>
<keyword evidence="1" id="KW-0863">Zinc-finger</keyword>
<comment type="caution">
    <text evidence="5">The sequence shown here is derived from an EMBL/GenBank/DDBJ whole genome shotgun (WGS) entry which is preliminary data.</text>
</comment>
<dbReference type="Gene3D" id="4.10.1000.10">
    <property type="entry name" value="Zinc finger, CCCH-type"/>
    <property type="match status" value="4"/>
</dbReference>
<dbReference type="Gene3D" id="3.30.1370.210">
    <property type="match status" value="1"/>
</dbReference>
<keyword evidence="1" id="KW-0862">Zinc</keyword>
<feature type="domain" description="C3H1-type" evidence="3">
    <location>
        <begin position="442"/>
        <end position="470"/>
    </location>
</feature>
<sequence>MCDPSSSPPILKCSPLGIYAPNPSFNTLAKRLYQLMVTVIRSKRVIQRSTRLNDTANHFAFMSDESLPVAPVFRNVDLPNDTIEDMEQAQHDALVTYFGLCLFAGSYETSAIHEDILPTALKRSSMNNNNPINDDDVMQSWADKVQCVKEALEGRQVMINGQDPSTWVPKVVYTAQGEILTQYYSFALVKGPLSNERIDDAKKQALCTLIELNRVVVHDSNPYAILMDHDDDEQLSTDFPNSDSCDDALSDDVMQKEDEDQESPKDEGSPVFSTATAATEETTPAMDDKQSLPDTTPPSSPKSTTSTLPLPPQQQSSAPTKNATSSWANVAGLQRDKPVKPIKKREPPPQPSSTKAAEVTPTPLPPATGAKGKLKSAKCIYYHFHNGKCRFNETQCHYAHEDLSKLDTCEVWRRSPDACEKGDKCVYLHKHQPQQKTPKNDLTKTRLCYDYMNSKCAFTEAKCKYAHEDTSRVPVCPDWNGIAGSCKKYDGWCNLLHPAPTKKATNKEVPGDGEDLFPALSSEVTEAAENGPPGTPKPSAAATTSYADTVKREAPPQPPNSPPMRAAPPSPASSHATQVSMTIYDETKRKTQLCKYYKKGTCKFSTEEQCHFAHEDTGFVGVCPLYKEGKCKKEDECTFLHGLPKDDCRRKTKLCEAYLNNECPFDEDRCDYAHEDASKVPLCHYALSGLCISDPCCFRHIDPNDNDITTNDMIQFQLDPVALHDQSIFPCLPGGNQSMVESLSIPSFVDEALYSDAAKKPPKIPERGNEIQKRDPVDEEAIRQESLRYTKMCKRYWGGDAECFYGENCWFAHEDTSKVRTCYFWIQGHCISEKECPLKHPAREDDGYVPLHQNTSRNNGDDMDKKTRKCWFFWYYEGCRNDPCNFAHEDLTDVGVCYYWQHNKKCPWDPACPYLHSDEILGLQADDDEEEEESPPSTPEPSMNVNEHDPKDVFAKLPSRYDMLTNTVTLQRLRLANKFRSKPSEDVVPRVSSGFENNEARYREHRREAFENAEKMIRATQNAQQARNCNEVTEAEEHERDARYYAKQMKAEHAKASQKIFEECNRGNPRKKYIDLHGQHVDEALQYIQRWFAEFQDQRNIVYIITGAGRHSRGIKGGKLRPAVEEYLSSRYMMRECSVHDDCTNSGGIYAVWYCVHKFVSSPTRTCVFCSFKQVQ</sequence>
<dbReference type="SMART" id="SM01162">
    <property type="entry name" value="DUF1771"/>
    <property type="match status" value="1"/>
</dbReference>
<feature type="compositionally biased region" description="Pro residues" evidence="2">
    <location>
        <begin position="555"/>
        <end position="571"/>
    </location>
</feature>